<keyword evidence="2" id="KW-1185">Reference proteome</keyword>
<name>A0ABU6U9B3_9FABA</name>
<organism evidence="1 2">
    <name type="scientific">Stylosanthes scabra</name>
    <dbReference type="NCBI Taxonomy" id="79078"/>
    <lineage>
        <taxon>Eukaryota</taxon>
        <taxon>Viridiplantae</taxon>
        <taxon>Streptophyta</taxon>
        <taxon>Embryophyta</taxon>
        <taxon>Tracheophyta</taxon>
        <taxon>Spermatophyta</taxon>
        <taxon>Magnoliopsida</taxon>
        <taxon>eudicotyledons</taxon>
        <taxon>Gunneridae</taxon>
        <taxon>Pentapetalae</taxon>
        <taxon>rosids</taxon>
        <taxon>fabids</taxon>
        <taxon>Fabales</taxon>
        <taxon>Fabaceae</taxon>
        <taxon>Papilionoideae</taxon>
        <taxon>50 kb inversion clade</taxon>
        <taxon>dalbergioids sensu lato</taxon>
        <taxon>Dalbergieae</taxon>
        <taxon>Pterocarpus clade</taxon>
        <taxon>Stylosanthes</taxon>
    </lineage>
</organism>
<comment type="caution">
    <text evidence="1">The sequence shown here is derived from an EMBL/GenBank/DDBJ whole genome shotgun (WGS) entry which is preliminary data.</text>
</comment>
<evidence type="ECO:0000313" key="2">
    <source>
        <dbReference type="Proteomes" id="UP001341840"/>
    </source>
</evidence>
<gene>
    <name evidence="1" type="ORF">PIB30_017120</name>
</gene>
<evidence type="ECO:0000313" key="1">
    <source>
        <dbReference type="EMBL" id="MED6156746.1"/>
    </source>
</evidence>
<sequence>MDFDNSVIHYWNQTIDEDPEEVLRDSANASEKLQHEQVPQPLKFVVEEESYHSNICEDETPKEGMCFESCFEAHGFHKNYASKAKHTHPCSPQKSIHYHEYWVLSLHAKCVIENNDEAGIRHNKTYLVLSNEVGDSSNPNFLEKDVRNYIFSKLRTTDVNLEVKEMLMYFNRMKEINLNFFYEVEVDENYMLKSAV</sequence>
<proteinExistence type="predicted"/>
<dbReference type="EMBL" id="JASCZI010120878">
    <property type="protein sequence ID" value="MED6156746.1"/>
    <property type="molecule type" value="Genomic_DNA"/>
</dbReference>
<accession>A0ABU6U9B3</accession>
<protein>
    <submittedName>
        <fullName evidence="1">Uncharacterized protein</fullName>
    </submittedName>
</protein>
<dbReference type="Proteomes" id="UP001341840">
    <property type="component" value="Unassembled WGS sequence"/>
</dbReference>
<reference evidence="1 2" key="1">
    <citation type="journal article" date="2023" name="Plants (Basel)">
        <title>Bridging the Gap: Combining Genomics and Transcriptomics Approaches to Understand Stylosanthes scabra, an Orphan Legume from the Brazilian Caatinga.</title>
        <authorList>
            <person name="Ferreira-Neto J.R.C."/>
            <person name="da Silva M.D."/>
            <person name="Binneck E."/>
            <person name="de Melo N.F."/>
            <person name="da Silva R.H."/>
            <person name="de Melo A.L.T.M."/>
            <person name="Pandolfi V."/>
            <person name="Bustamante F.O."/>
            <person name="Brasileiro-Vidal A.C."/>
            <person name="Benko-Iseppon A.M."/>
        </authorList>
    </citation>
    <scope>NUCLEOTIDE SEQUENCE [LARGE SCALE GENOMIC DNA]</scope>
    <source>
        <tissue evidence="1">Leaves</tissue>
    </source>
</reference>
<dbReference type="PANTHER" id="PTHR47718">
    <property type="entry name" value="OS01G0519700 PROTEIN"/>
    <property type="match status" value="1"/>
</dbReference>